<keyword evidence="3" id="KW-1185">Reference proteome</keyword>
<sequence>MRRSALLTALTVGASLLPGQALPAQAAPAAVKMTFDAAPEPVAKGATLTLTGRVWRAARGNRARVDFYFHANGTPANSYTYQGFATTTDAGTFRRDAIAQTTGTWKAVYAGSTSRRNAARLDAVQVFQRRSREIAGWSHETSSWQSPTLRIPTQDYKAIVSWTCPEEGSPFLYLTWTGQGGGSEYVHGAKPAGTLTLNGHAGARSGFFKVSTSAGCTWRVRVFSGIAAFQV</sequence>
<evidence type="ECO:0000256" key="1">
    <source>
        <dbReference type="SAM" id="SignalP"/>
    </source>
</evidence>
<dbReference type="AlphaFoldDB" id="A0A919SZ62"/>
<comment type="caution">
    <text evidence="2">The sequence shown here is derived from an EMBL/GenBank/DDBJ whole genome shotgun (WGS) entry which is preliminary data.</text>
</comment>
<keyword evidence="1" id="KW-0732">Signal</keyword>
<name>A0A919SZ62_9ACTN</name>
<proteinExistence type="predicted"/>
<feature type="chain" id="PRO_5037340722" evidence="1">
    <location>
        <begin position="27"/>
        <end position="231"/>
    </location>
</feature>
<organism evidence="2 3">
    <name type="scientific">Actinoplanes auranticolor</name>
    <dbReference type="NCBI Taxonomy" id="47988"/>
    <lineage>
        <taxon>Bacteria</taxon>
        <taxon>Bacillati</taxon>
        <taxon>Actinomycetota</taxon>
        <taxon>Actinomycetes</taxon>
        <taxon>Micromonosporales</taxon>
        <taxon>Micromonosporaceae</taxon>
        <taxon>Actinoplanes</taxon>
    </lineage>
</organism>
<evidence type="ECO:0000313" key="2">
    <source>
        <dbReference type="EMBL" id="GIM79698.1"/>
    </source>
</evidence>
<accession>A0A919SZ62</accession>
<evidence type="ECO:0000313" key="3">
    <source>
        <dbReference type="Proteomes" id="UP000681340"/>
    </source>
</evidence>
<feature type="signal peptide" evidence="1">
    <location>
        <begin position="1"/>
        <end position="26"/>
    </location>
</feature>
<reference evidence="2" key="1">
    <citation type="submission" date="2021-03" db="EMBL/GenBank/DDBJ databases">
        <title>Whole genome shotgun sequence of Actinoplanes auranticolor NBRC 12245.</title>
        <authorList>
            <person name="Komaki H."/>
            <person name="Tamura T."/>
        </authorList>
    </citation>
    <scope>NUCLEOTIDE SEQUENCE</scope>
    <source>
        <strain evidence="2">NBRC 12245</strain>
    </source>
</reference>
<dbReference type="Proteomes" id="UP000681340">
    <property type="component" value="Unassembled WGS sequence"/>
</dbReference>
<dbReference type="RefSeq" id="WP_212994484.1">
    <property type="nucleotide sequence ID" value="NZ_BAABEA010000050.1"/>
</dbReference>
<protein>
    <submittedName>
        <fullName evidence="2">Uncharacterized protein</fullName>
    </submittedName>
</protein>
<gene>
    <name evidence="2" type="ORF">Aau02nite_87000</name>
</gene>
<dbReference type="EMBL" id="BOQL01000084">
    <property type="protein sequence ID" value="GIM79698.1"/>
    <property type="molecule type" value="Genomic_DNA"/>
</dbReference>